<dbReference type="Pfam" id="PF07883">
    <property type="entry name" value="Cupin_2"/>
    <property type="match status" value="1"/>
</dbReference>
<dbReference type="InterPro" id="IPR014710">
    <property type="entry name" value="RmlC-like_jellyroll"/>
</dbReference>
<protein>
    <submittedName>
        <fullName evidence="3">Cupin domain-containing protein</fullName>
    </submittedName>
</protein>
<sequence length="159" mass="17653">MANDRYLIKADEIAQLEGTAKEHFLNPNAQCVNKSLGDLTGLTGFGFHIMELAPGRDSTEPHFHYREDECLYVLSGEGIATVGEDSFKVSAGDFLGYRKGGLPHSLTNTGPDTMRCIVVGGREDTDIVDYPNRGKRMFRTKGLDWNVVDQADIKDRKPM</sequence>
<evidence type="ECO:0000259" key="2">
    <source>
        <dbReference type="Pfam" id="PF07883"/>
    </source>
</evidence>
<dbReference type="PANTHER" id="PTHR35848">
    <property type="entry name" value="OXALATE-BINDING PROTEIN"/>
    <property type="match status" value="1"/>
</dbReference>
<dbReference type="Gene3D" id="2.60.120.10">
    <property type="entry name" value="Jelly Rolls"/>
    <property type="match status" value="1"/>
</dbReference>
<dbReference type="InterPro" id="IPR013096">
    <property type="entry name" value="Cupin_2"/>
</dbReference>
<dbReference type="SUPFAM" id="SSF51182">
    <property type="entry name" value="RmlC-like cupins"/>
    <property type="match status" value="1"/>
</dbReference>
<dbReference type="Proteomes" id="UP001440612">
    <property type="component" value="Chromosome"/>
</dbReference>
<gene>
    <name evidence="3" type="ORF">AABB29_03900</name>
</gene>
<accession>A0ABZ2V5G4</accession>
<proteinExistence type="predicted"/>
<dbReference type="EMBL" id="CP150951">
    <property type="protein sequence ID" value="WZC49803.1"/>
    <property type="molecule type" value="Genomic_DNA"/>
</dbReference>
<reference evidence="4" key="1">
    <citation type="submission" date="2024-04" db="EMBL/GenBank/DDBJ databases">
        <title>Phylogenomic analyses of a clade within the roseobacter group suggest taxonomic reassignments of species of the genera Aestuariivita, Citreicella, Loktanella, Nautella, Pelagibaca, Ruegeria, Thalassobius, Thiobacimonas and Tropicibacter, and the proposal o.</title>
        <authorList>
            <person name="Jeon C.O."/>
        </authorList>
    </citation>
    <scope>NUCLEOTIDE SEQUENCE [LARGE SCALE GENOMIC DNA]</scope>
    <source>
        <strain evidence="4">BS5-3</strain>
    </source>
</reference>
<keyword evidence="4" id="KW-1185">Reference proteome</keyword>
<dbReference type="InterPro" id="IPR051610">
    <property type="entry name" value="GPI/OXD"/>
</dbReference>
<evidence type="ECO:0000313" key="3">
    <source>
        <dbReference type="EMBL" id="WZC49803.1"/>
    </source>
</evidence>
<dbReference type="InterPro" id="IPR011051">
    <property type="entry name" value="RmlC_Cupin_sf"/>
</dbReference>
<name>A0ABZ2V5G4_9RHOB</name>
<feature type="domain" description="Cupin type-2" evidence="2">
    <location>
        <begin position="49"/>
        <end position="119"/>
    </location>
</feature>
<evidence type="ECO:0000313" key="4">
    <source>
        <dbReference type="Proteomes" id="UP001440612"/>
    </source>
</evidence>
<dbReference type="PANTHER" id="PTHR35848:SF9">
    <property type="entry name" value="SLL1358 PROTEIN"/>
    <property type="match status" value="1"/>
</dbReference>
<evidence type="ECO:0000256" key="1">
    <source>
        <dbReference type="ARBA" id="ARBA00022723"/>
    </source>
</evidence>
<organism evidence="3 4">
    <name type="scientific">Yoonia phaeophyticola</name>
    <dbReference type="NCBI Taxonomy" id="3137369"/>
    <lineage>
        <taxon>Bacteria</taxon>
        <taxon>Pseudomonadati</taxon>
        <taxon>Pseudomonadota</taxon>
        <taxon>Alphaproteobacteria</taxon>
        <taxon>Rhodobacterales</taxon>
        <taxon>Paracoccaceae</taxon>
        <taxon>Yoonia</taxon>
    </lineage>
</organism>
<dbReference type="RefSeq" id="WP_341367913.1">
    <property type="nucleotide sequence ID" value="NZ_CP150951.2"/>
</dbReference>
<keyword evidence="1" id="KW-0479">Metal-binding</keyword>
<dbReference type="CDD" id="cd02224">
    <property type="entry name" value="cupin_SPO2919-like"/>
    <property type="match status" value="1"/>
</dbReference>